<protein>
    <recommendedName>
        <fullName evidence="8 9">Acyl carrier protein</fullName>
        <shortName evidence="8">ACP</shortName>
    </recommendedName>
</protein>
<comment type="caution">
    <text evidence="12">The sequence shown here is derived from an EMBL/GenBank/DDBJ whole genome shotgun (WGS) entry which is preliminary data.</text>
</comment>
<dbReference type="GO" id="GO:0000035">
    <property type="term" value="F:acyl binding"/>
    <property type="evidence" value="ECO:0007669"/>
    <property type="project" value="TreeGrafter"/>
</dbReference>
<evidence type="ECO:0000256" key="4">
    <source>
        <dbReference type="ARBA" id="ARBA00022553"/>
    </source>
</evidence>
<feature type="domain" description="Carrier" evidence="11">
    <location>
        <begin position="34"/>
        <end position="109"/>
    </location>
</feature>
<dbReference type="NCBIfam" id="NF002149">
    <property type="entry name" value="PRK00982.1-3"/>
    <property type="match status" value="1"/>
</dbReference>
<dbReference type="UniPathway" id="UPA00094"/>
<comment type="PTM">
    <text evidence="8">4'-phosphopantetheine is transferred from CoA to a specific serine of apo-ACP by AcpS. This modification is essential for activity because fatty acids are bound in thioester linkage to the sulfhydryl of the prosthetic group.</text>
</comment>
<sequence length="110" mass="12195">MNHFEKTTLTEEVALGKIHLALVLFLRGGERNMADTLTRVSKIIVDRLGVEEAEVKPEASFKEDLGADSLDVVELVMELEDEFELTISDEDAEKIATVADVVDYINNASN</sequence>
<evidence type="ECO:0000313" key="12">
    <source>
        <dbReference type="EMBL" id="THG90147.1"/>
    </source>
</evidence>
<keyword evidence="2 8" id="KW-0596">Phosphopantetheine</keyword>
<dbReference type="NCBIfam" id="NF002148">
    <property type="entry name" value="PRK00982.1-2"/>
    <property type="match status" value="1"/>
</dbReference>
<dbReference type="SUPFAM" id="SSF47336">
    <property type="entry name" value="ACP-like"/>
    <property type="match status" value="1"/>
</dbReference>
<evidence type="ECO:0000256" key="3">
    <source>
        <dbReference type="ARBA" id="ARBA00022516"/>
    </source>
</evidence>
<dbReference type="PROSITE" id="PS50075">
    <property type="entry name" value="CARRIER"/>
    <property type="match status" value="1"/>
</dbReference>
<dbReference type="Gene3D" id="1.10.1200.10">
    <property type="entry name" value="ACP-like"/>
    <property type="match status" value="1"/>
</dbReference>
<dbReference type="Pfam" id="PF00550">
    <property type="entry name" value="PP-binding"/>
    <property type="match status" value="1"/>
</dbReference>
<dbReference type="EMBL" id="JALP01000170">
    <property type="protein sequence ID" value="THG90147.1"/>
    <property type="molecule type" value="Genomic_DNA"/>
</dbReference>
<dbReference type="NCBIfam" id="TIGR00517">
    <property type="entry name" value="acyl_carrier"/>
    <property type="match status" value="1"/>
</dbReference>
<dbReference type="AlphaFoldDB" id="A0A4S4K092"/>
<dbReference type="GO" id="GO:0009245">
    <property type="term" value="P:lipid A biosynthetic process"/>
    <property type="evidence" value="ECO:0007669"/>
    <property type="project" value="TreeGrafter"/>
</dbReference>
<dbReference type="GO" id="GO:0016020">
    <property type="term" value="C:membrane"/>
    <property type="evidence" value="ECO:0007669"/>
    <property type="project" value="GOC"/>
</dbReference>
<reference evidence="12 13" key="1">
    <citation type="submission" date="2014-01" db="EMBL/GenBank/DDBJ databases">
        <title>Draft genome sequencing of Bacillus alcalophilus CGMCC 1.3604.</title>
        <authorList>
            <person name="Yang J."/>
            <person name="Diao L."/>
            <person name="Yang S."/>
        </authorList>
    </citation>
    <scope>NUCLEOTIDE SEQUENCE [LARGE SCALE GENOMIC DNA]</scope>
    <source>
        <strain evidence="12 13">CGMCC 1.3604</strain>
    </source>
</reference>
<dbReference type="Proteomes" id="UP000297014">
    <property type="component" value="Unassembled WGS sequence"/>
</dbReference>
<keyword evidence="4 8" id="KW-0597">Phosphoprotein</keyword>
<dbReference type="InterPro" id="IPR009081">
    <property type="entry name" value="PP-bd_ACP"/>
</dbReference>
<dbReference type="NCBIfam" id="NF002150">
    <property type="entry name" value="PRK00982.1-4"/>
    <property type="match status" value="1"/>
</dbReference>
<dbReference type="FunFam" id="1.10.1200.10:FF:000001">
    <property type="entry name" value="Acyl carrier protein"/>
    <property type="match status" value="1"/>
</dbReference>
<comment type="function">
    <text evidence="1 8 10">Carrier of the growing fatty acid chain in fatty acid biosynthesis.</text>
</comment>
<evidence type="ECO:0000256" key="10">
    <source>
        <dbReference type="RuleBase" id="RU003545"/>
    </source>
</evidence>
<evidence type="ECO:0000259" key="11">
    <source>
        <dbReference type="PROSITE" id="PS50075"/>
    </source>
</evidence>
<organism evidence="12 13">
    <name type="scientific">Alkalihalobacillus alcalophilus ATCC 27647 = CGMCC 1.3604</name>
    <dbReference type="NCBI Taxonomy" id="1218173"/>
    <lineage>
        <taxon>Bacteria</taxon>
        <taxon>Bacillati</taxon>
        <taxon>Bacillota</taxon>
        <taxon>Bacilli</taxon>
        <taxon>Bacillales</taxon>
        <taxon>Bacillaceae</taxon>
        <taxon>Alkalihalobacillus</taxon>
    </lineage>
</organism>
<evidence type="ECO:0000256" key="9">
    <source>
        <dbReference type="NCBIfam" id="TIGR00517"/>
    </source>
</evidence>
<comment type="pathway">
    <text evidence="8 10">Lipid metabolism; fatty acid biosynthesis.</text>
</comment>
<comment type="subcellular location">
    <subcellularLocation>
        <location evidence="8">Cytoplasm</location>
    </subcellularLocation>
</comment>
<keyword evidence="7 8" id="KW-0275">Fatty acid biosynthesis</keyword>
<evidence type="ECO:0000256" key="2">
    <source>
        <dbReference type="ARBA" id="ARBA00022450"/>
    </source>
</evidence>
<keyword evidence="8" id="KW-0963">Cytoplasm</keyword>
<dbReference type="InterPro" id="IPR036736">
    <property type="entry name" value="ACP-like_sf"/>
</dbReference>
<evidence type="ECO:0000256" key="5">
    <source>
        <dbReference type="ARBA" id="ARBA00022832"/>
    </source>
</evidence>
<comment type="similarity">
    <text evidence="8">Belongs to the acyl carrier protein (ACP) family.</text>
</comment>
<evidence type="ECO:0000313" key="13">
    <source>
        <dbReference type="Proteomes" id="UP000297014"/>
    </source>
</evidence>
<dbReference type="GO" id="GO:0005829">
    <property type="term" value="C:cytosol"/>
    <property type="evidence" value="ECO:0007669"/>
    <property type="project" value="TreeGrafter"/>
</dbReference>
<feature type="modified residue" description="O-(pantetheine 4'-phosphoryl)serine" evidence="8">
    <location>
        <position position="69"/>
    </location>
</feature>
<evidence type="ECO:0000256" key="1">
    <source>
        <dbReference type="ARBA" id="ARBA00003180"/>
    </source>
</evidence>
<dbReference type="GO" id="GO:0000036">
    <property type="term" value="F:acyl carrier activity"/>
    <property type="evidence" value="ECO:0007669"/>
    <property type="project" value="UniProtKB-UniRule"/>
</dbReference>
<evidence type="ECO:0000256" key="8">
    <source>
        <dbReference type="HAMAP-Rule" id="MF_01217"/>
    </source>
</evidence>
<dbReference type="NCBIfam" id="NF002151">
    <property type="entry name" value="PRK00982.1-5"/>
    <property type="match status" value="1"/>
</dbReference>
<name>A0A4S4K092_ALKAL</name>
<dbReference type="HAMAP" id="MF_01217">
    <property type="entry name" value="Acyl_carrier"/>
    <property type="match status" value="1"/>
</dbReference>
<dbReference type="PANTHER" id="PTHR20863">
    <property type="entry name" value="ACYL CARRIER PROTEIN"/>
    <property type="match status" value="1"/>
</dbReference>
<keyword evidence="3 8" id="KW-0444">Lipid biosynthesis</keyword>
<dbReference type="InterPro" id="IPR006162">
    <property type="entry name" value="Ppantetheine_attach_site"/>
</dbReference>
<evidence type="ECO:0000256" key="6">
    <source>
        <dbReference type="ARBA" id="ARBA00023098"/>
    </source>
</evidence>
<accession>A0A4S4K092</accession>
<evidence type="ECO:0000256" key="7">
    <source>
        <dbReference type="ARBA" id="ARBA00023160"/>
    </source>
</evidence>
<dbReference type="PROSITE" id="PS00012">
    <property type="entry name" value="PHOSPHOPANTETHEINE"/>
    <property type="match status" value="1"/>
</dbReference>
<proteinExistence type="inferred from homology"/>
<gene>
    <name evidence="8" type="primary">acpP</name>
    <name evidence="12" type="ORF">AJ85_12510</name>
</gene>
<dbReference type="PANTHER" id="PTHR20863:SF76">
    <property type="entry name" value="CARRIER DOMAIN-CONTAINING PROTEIN"/>
    <property type="match status" value="1"/>
</dbReference>
<keyword evidence="5 8" id="KW-0276">Fatty acid metabolism</keyword>
<dbReference type="InterPro" id="IPR003231">
    <property type="entry name" value="ACP"/>
</dbReference>
<comment type="PTM">
    <text evidence="10">4'-phosphopantetheine is transferred from CoA to a specific serine of apo-ACP by acpS.</text>
</comment>
<keyword evidence="6 8" id="KW-0443">Lipid metabolism</keyword>